<dbReference type="Proteomes" id="UP001597304">
    <property type="component" value="Unassembled WGS sequence"/>
</dbReference>
<keyword evidence="2" id="KW-1185">Reference proteome</keyword>
<proteinExistence type="predicted"/>
<gene>
    <name evidence="1" type="ORF">ACFSF0_04285</name>
</gene>
<sequence>MTTVREKPVCASCGSDDVVFDGPVAWSVELNAWESCGHSYDKSMHCNGCDEDGGRPNWIPVPTSPETASPASS</sequence>
<evidence type="ECO:0000313" key="1">
    <source>
        <dbReference type="EMBL" id="MFD1709811.1"/>
    </source>
</evidence>
<organism evidence="1 2">
    <name type="scientific">Ottowia flava</name>
    <dbReference type="NCBI Taxonomy" id="2675430"/>
    <lineage>
        <taxon>Bacteria</taxon>
        <taxon>Pseudomonadati</taxon>
        <taxon>Pseudomonadota</taxon>
        <taxon>Betaproteobacteria</taxon>
        <taxon>Burkholderiales</taxon>
        <taxon>Comamonadaceae</taxon>
        <taxon>Ottowia</taxon>
    </lineage>
</organism>
<dbReference type="EMBL" id="JBHUEJ010000010">
    <property type="protein sequence ID" value="MFD1709811.1"/>
    <property type="molecule type" value="Genomic_DNA"/>
</dbReference>
<protein>
    <submittedName>
        <fullName evidence="1">Uncharacterized protein</fullName>
    </submittedName>
</protein>
<comment type="caution">
    <text evidence="1">The sequence shown here is derived from an EMBL/GenBank/DDBJ whole genome shotgun (WGS) entry which is preliminary data.</text>
</comment>
<name>A0ABW4KSH2_9BURK</name>
<accession>A0ABW4KSH2</accession>
<dbReference type="RefSeq" id="WP_147914620.1">
    <property type="nucleotide sequence ID" value="NZ_JBHUEJ010000010.1"/>
</dbReference>
<reference evidence="2" key="1">
    <citation type="journal article" date="2019" name="Int. J. Syst. Evol. Microbiol.">
        <title>The Global Catalogue of Microorganisms (GCM) 10K type strain sequencing project: providing services to taxonomists for standard genome sequencing and annotation.</title>
        <authorList>
            <consortium name="The Broad Institute Genomics Platform"/>
            <consortium name="The Broad Institute Genome Sequencing Center for Infectious Disease"/>
            <person name="Wu L."/>
            <person name="Ma J."/>
        </authorList>
    </citation>
    <scope>NUCLEOTIDE SEQUENCE [LARGE SCALE GENOMIC DNA]</scope>
    <source>
        <strain evidence="2">LMG 29247</strain>
    </source>
</reference>
<evidence type="ECO:0000313" key="2">
    <source>
        <dbReference type="Proteomes" id="UP001597304"/>
    </source>
</evidence>